<protein>
    <recommendedName>
        <fullName evidence="2">Low molecular weight protein antigen 6 PH domain-containing protein</fullName>
    </recommendedName>
</protein>
<sequence length="151" mass="16962">MTEPTSERAGEFQFRPRKVRYVAAVIAVLFVAVFTVVAFLLRSEWTGAYFQTSDQVAMVGIGLVLAVGVLMFTRSRVRADAAGIEVRNLLGTRRYEWKHVEHVSFPDGASWARLELPDDEYVTIMAIPAIDGERSVVAMRELRRLKASAEQ</sequence>
<dbReference type="EMBL" id="CP012752">
    <property type="protein sequence ID" value="ALG11642.1"/>
    <property type="molecule type" value="Genomic_DNA"/>
</dbReference>
<evidence type="ECO:0000313" key="4">
    <source>
        <dbReference type="Proteomes" id="UP000063699"/>
    </source>
</evidence>
<keyword evidence="1" id="KW-0472">Membrane</keyword>
<dbReference type="STRING" id="860235.AOZ06_36510"/>
<name>A0A0N9I9K3_9PSEU</name>
<dbReference type="KEGG" id="kphy:AOZ06_36510"/>
<evidence type="ECO:0000259" key="2">
    <source>
        <dbReference type="Pfam" id="PF10756"/>
    </source>
</evidence>
<dbReference type="InterPro" id="IPR019692">
    <property type="entry name" value="CFP-6_PH"/>
</dbReference>
<evidence type="ECO:0000313" key="3">
    <source>
        <dbReference type="EMBL" id="ALG11642.1"/>
    </source>
</evidence>
<keyword evidence="1" id="KW-1133">Transmembrane helix</keyword>
<feature type="transmembrane region" description="Helical" evidence="1">
    <location>
        <begin position="56"/>
        <end position="73"/>
    </location>
</feature>
<dbReference type="RefSeq" id="WP_054293540.1">
    <property type="nucleotide sequence ID" value="NZ_CP012752.1"/>
</dbReference>
<reference evidence="3 4" key="1">
    <citation type="submission" date="2015-07" db="EMBL/GenBank/DDBJ databases">
        <title>Genome sequencing of Kibdelosporangium phytohabitans.</title>
        <authorList>
            <person name="Qin S."/>
            <person name="Xing K."/>
        </authorList>
    </citation>
    <scope>NUCLEOTIDE SEQUENCE [LARGE SCALE GENOMIC DNA]</scope>
    <source>
        <strain evidence="3 4">KLBMP1111</strain>
    </source>
</reference>
<keyword evidence="1" id="KW-0812">Transmembrane</keyword>
<keyword evidence="4" id="KW-1185">Reference proteome</keyword>
<dbReference type="Pfam" id="PF10756">
    <property type="entry name" value="bPH_6"/>
    <property type="match status" value="1"/>
</dbReference>
<proteinExistence type="predicted"/>
<dbReference type="PROSITE" id="PS50890">
    <property type="entry name" value="PUA"/>
    <property type="match status" value="1"/>
</dbReference>
<dbReference type="Proteomes" id="UP000063699">
    <property type="component" value="Chromosome"/>
</dbReference>
<feature type="transmembrane region" description="Helical" evidence="1">
    <location>
        <begin position="21"/>
        <end position="41"/>
    </location>
</feature>
<organism evidence="3 4">
    <name type="scientific">Kibdelosporangium phytohabitans</name>
    <dbReference type="NCBI Taxonomy" id="860235"/>
    <lineage>
        <taxon>Bacteria</taxon>
        <taxon>Bacillati</taxon>
        <taxon>Actinomycetota</taxon>
        <taxon>Actinomycetes</taxon>
        <taxon>Pseudonocardiales</taxon>
        <taxon>Pseudonocardiaceae</taxon>
        <taxon>Kibdelosporangium</taxon>
    </lineage>
</organism>
<feature type="domain" description="Low molecular weight protein antigen 6 PH" evidence="2">
    <location>
        <begin position="74"/>
        <end position="144"/>
    </location>
</feature>
<gene>
    <name evidence="3" type="ORF">AOZ06_36510</name>
</gene>
<accession>A0A0N9I9K3</accession>
<dbReference type="AlphaFoldDB" id="A0A0N9I9K3"/>
<evidence type="ECO:0000256" key="1">
    <source>
        <dbReference type="SAM" id="Phobius"/>
    </source>
</evidence>